<gene>
    <name evidence="3" type="ORF">RND81_04G140400</name>
</gene>
<dbReference type="Proteomes" id="UP001443914">
    <property type="component" value="Unassembled WGS sequence"/>
</dbReference>
<dbReference type="PANTHER" id="PTHR32378:SF10">
    <property type="entry name" value="GUANINE NUCLEOTIDE-BINDING PROTEIN SUBUNIT GAMMA 3"/>
    <property type="match status" value="1"/>
</dbReference>
<organism evidence="3 4">
    <name type="scientific">Saponaria officinalis</name>
    <name type="common">Common soapwort</name>
    <name type="synonym">Lychnis saponaria</name>
    <dbReference type="NCBI Taxonomy" id="3572"/>
    <lineage>
        <taxon>Eukaryota</taxon>
        <taxon>Viridiplantae</taxon>
        <taxon>Streptophyta</taxon>
        <taxon>Embryophyta</taxon>
        <taxon>Tracheophyta</taxon>
        <taxon>Spermatophyta</taxon>
        <taxon>Magnoliopsida</taxon>
        <taxon>eudicotyledons</taxon>
        <taxon>Gunneridae</taxon>
        <taxon>Pentapetalae</taxon>
        <taxon>Caryophyllales</taxon>
        <taxon>Caryophyllaceae</taxon>
        <taxon>Caryophylleae</taxon>
        <taxon>Saponaria</taxon>
    </lineage>
</organism>
<dbReference type="PANTHER" id="PTHR32378">
    <property type="entry name" value="GUANINE NUCLEOTIDE-BINDING PROTEIN SUBUNIT GAMMA 3"/>
    <property type="match status" value="1"/>
</dbReference>
<dbReference type="SMART" id="SM01224">
    <property type="entry name" value="G_gamma"/>
    <property type="match status" value="1"/>
</dbReference>
<keyword evidence="1" id="KW-0175">Coiled coil</keyword>
<keyword evidence="4" id="KW-1185">Reference proteome</keyword>
<sequence length="157" mass="17419">MGEQPMPKSPVYVDLYGKRRQQANLQVLESEINFLQEELKSLEGAQPTSRCCKELNEFLATKPDPFITINQKASESDCSWTIISGCCESENARNQQAEEARRCCCSRKSSCCGCCGSKDCSCFKQKCCCFKSGRSSNCCKVKLCKFCAMSSCGLCCL</sequence>
<feature type="domain" description="G protein gamma" evidence="2">
    <location>
        <begin position="21"/>
        <end position="81"/>
    </location>
</feature>
<protein>
    <recommendedName>
        <fullName evidence="2">G protein gamma domain-containing protein</fullName>
    </recommendedName>
</protein>
<feature type="coiled-coil region" evidence="1">
    <location>
        <begin position="18"/>
        <end position="45"/>
    </location>
</feature>
<dbReference type="AlphaFoldDB" id="A0AAW1LED5"/>
<name>A0AAW1LED5_SAPOF</name>
<evidence type="ECO:0000313" key="4">
    <source>
        <dbReference type="Proteomes" id="UP001443914"/>
    </source>
</evidence>
<evidence type="ECO:0000259" key="2">
    <source>
        <dbReference type="SMART" id="SM01224"/>
    </source>
</evidence>
<dbReference type="InterPro" id="IPR055305">
    <property type="entry name" value="GG3-like"/>
</dbReference>
<proteinExistence type="predicted"/>
<accession>A0AAW1LED5</accession>
<dbReference type="InterPro" id="IPR015898">
    <property type="entry name" value="G-protein_gamma-like_dom"/>
</dbReference>
<evidence type="ECO:0000313" key="3">
    <source>
        <dbReference type="EMBL" id="KAK9734448.1"/>
    </source>
</evidence>
<comment type="caution">
    <text evidence="3">The sequence shown here is derived from an EMBL/GenBank/DDBJ whole genome shotgun (WGS) entry which is preliminary data.</text>
</comment>
<reference evidence="3" key="1">
    <citation type="submission" date="2024-03" db="EMBL/GenBank/DDBJ databases">
        <title>WGS assembly of Saponaria officinalis var. Norfolk2.</title>
        <authorList>
            <person name="Jenkins J."/>
            <person name="Shu S."/>
            <person name="Grimwood J."/>
            <person name="Barry K."/>
            <person name="Goodstein D."/>
            <person name="Schmutz J."/>
            <person name="Leebens-Mack J."/>
            <person name="Osbourn A."/>
        </authorList>
    </citation>
    <scope>NUCLEOTIDE SEQUENCE [LARGE SCALE GENOMIC DNA]</scope>
    <source>
        <strain evidence="3">JIC</strain>
    </source>
</reference>
<dbReference type="EMBL" id="JBDFQZ010000004">
    <property type="protein sequence ID" value="KAK9734448.1"/>
    <property type="molecule type" value="Genomic_DNA"/>
</dbReference>
<evidence type="ECO:0000256" key="1">
    <source>
        <dbReference type="SAM" id="Coils"/>
    </source>
</evidence>